<evidence type="ECO:0000313" key="1">
    <source>
        <dbReference type="EMBL" id="MCD7466230.1"/>
    </source>
</evidence>
<organism evidence="1 2">
    <name type="scientific">Datura stramonium</name>
    <name type="common">Jimsonweed</name>
    <name type="synonym">Common thornapple</name>
    <dbReference type="NCBI Taxonomy" id="4076"/>
    <lineage>
        <taxon>Eukaryota</taxon>
        <taxon>Viridiplantae</taxon>
        <taxon>Streptophyta</taxon>
        <taxon>Embryophyta</taxon>
        <taxon>Tracheophyta</taxon>
        <taxon>Spermatophyta</taxon>
        <taxon>Magnoliopsida</taxon>
        <taxon>eudicotyledons</taxon>
        <taxon>Gunneridae</taxon>
        <taxon>Pentapetalae</taxon>
        <taxon>asterids</taxon>
        <taxon>lamiids</taxon>
        <taxon>Solanales</taxon>
        <taxon>Solanaceae</taxon>
        <taxon>Solanoideae</taxon>
        <taxon>Datureae</taxon>
        <taxon>Datura</taxon>
    </lineage>
</organism>
<protein>
    <submittedName>
        <fullName evidence="1">Uncharacterized protein</fullName>
    </submittedName>
</protein>
<dbReference type="Proteomes" id="UP000823775">
    <property type="component" value="Unassembled WGS sequence"/>
</dbReference>
<proteinExistence type="predicted"/>
<accession>A0ABS8T5D9</accession>
<comment type="caution">
    <text evidence="1">The sequence shown here is derived from an EMBL/GenBank/DDBJ whole genome shotgun (WGS) entry which is preliminary data.</text>
</comment>
<name>A0ABS8T5D9_DATST</name>
<sequence>MSVSHLCSAGENPRHADELRVRGKITGSSLPSTSHLHFVDEDFRCIGGICRVLRIGEVDGKSSVKPGLVNQMGDAQFLALEHPSPRYSAYDLHYTCVSQIHDCVSQMRRR</sequence>
<keyword evidence="2" id="KW-1185">Reference proteome</keyword>
<dbReference type="EMBL" id="JACEIK010001123">
    <property type="protein sequence ID" value="MCD7466230.1"/>
    <property type="molecule type" value="Genomic_DNA"/>
</dbReference>
<gene>
    <name evidence="1" type="ORF">HAX54_002760</name>
</gene>
<reference evidence="1 2" key="1">
    <citation type="journal article" date="2021" name="BMC Genomics">
        <title>Datura genome reveals duplications of psychoactive alkaloid biosynthetic genes and high mutation rate following tissue culture.</title>
        <authorList>
            <person name="Rajewski A."/>
            <person name="Carter-House D."/>
            <person name="Stajich J."/>
            <person name="Litt A."/>
        </authorList>
    </citation>
    <scope>NUCLEOTIDE SEQUENCE [LARGE SCALE GENOMIC DNA]</scope>
    <source>
        <strain evidence="1">AR-01</strain>
    </source>
</reference>
<evidence type="ECO:0000313" key="2">
    <source>
        <dbReference type="Proteomes" id="UP000823775"/>
    </source>
</evidence>